<accession>Q7MXQ6</accession>
<organism evidence="2 3">
    <name type="scientific">Porphyromonas gingivalis (strain ATCC BAA-308 / W83)</name>
    <dbReference type="NCBI Taxonomy" id="242619"/>
    <lineage>
        <taxon>Bacteria</taxon>
        <taxon>Pseudomonadati</taxon>
        <taxon>Bacteroidota</taxon>
        <taxon>Bacteroidia</taxon>
        <taxon>Bacteroidales</taxon>
        <taxon>Porphyromonadaceae</taxon>
        <taxon>Porphyromonas</taxon>
    </lineage>
</organism>
<dbReference type="SUPFAM" id="SSF88713">
    <property type="entry name" value="Glycoside hydrolase/deacetylase"/>
    <property type="match status" value="1"/>
</dbReference>
<feature type="compositionally biased region" description="Pro residues" evidence="1">
    <location>
        <begin position="364"/>
        <end position="373"/>
    </location>
</feature>
<dbReference type="KEGG" id="pgi:PG_0114"/>
<dbReference type="EnsemblBacteria" id="AAQ65357">
    <property type="protein sequence ID" value="AAQ65357"/>
    <property type="gene ID" value="PG_0114"/>
</dbReference>
<dbReference type="eggNOG" id="COG0726">
    <property type="taxonomic scope" value="Bacteria"/>
</dbReference>
<dbReference type="Gene3D" id="3.20.20.370">
    <property type="entry name" value="Glycoside hydrolase/deacetylase"/>
    <property type="match status" value="1"/>
</dbReference>
<dbReference type="RefSeq" id="WP_005875258.1">
    <property type="nucleotide sequence ID" value="NC_002950.2"/>
</dbReference>
<evidence type="ECO:0000313" key="3">
    <source>
        <dbReference type="Proteomes" id="UP000000588"/>
    </source>
</evidence>
<feature type="region of interest" description="Disordered" evidence="1">
    <location>
        <begin position="354"/>
        <end position="379"/>
    </location>
</feature>
<dbReference type="InterPro" id="IPR011330">
    <property type="entry name" value="Glyco_hydro/deAcase_b/a-brl"/>
</dbReference>
<dbReference type="Proteomes" id="UP000000588">
    <property type="component" value="Chromosome"/>
</dbReference>
<evidence type="ECO:0000256" key="1">
    <source>
        <dbReference type="SAM" id="MobiDB-lite"/>
    </source>
</evidence>
<dbReference type="HOGENOM" id="CLU_062597_0_0_10"/>
<dbReference type="BioCyc" id="PGIN242619:G1G02-107-MONOMER"/>
<dbReference type="AlphaFoldDB" id="Q7MXQ6"/>
<reference evidence="2 3" key="1">
    <citation type="journal article" date="2003" name="J. Bacteriol.">
        <title>Complete genome sequence of the oral pathogenic bacterium Porphyromonas gingivalis strain W83.</title>
        <authorList>
            <person name="Nelson K."/>
            <person name="Fleishmann R."/>
            <person name="DeBoy R."/>
            <person name="Paulsen I."/>
            <person name="Fouts D."/>
            <person name="Eisen J."/>
            <person name="Daugherty S."/>
            <person name="Dodson R."/>
            <person name="Durkin A."/>
            <person name="Gwinn M."/>
            <person name="Haft D."/>
            <person name="Kolonay J."/>
            <person name="Nelson W."/>
            <person name="White O."/>
            <person name="Mason T."/>
            <person name="Tallon L."/>
            <person name="Gray J."/>
            <person name="Granger D."/>
            <person name="Tettelin H."/>
            <person name="Dong H."/>
            <person name="Galvin J."/>
            <person name="Duncan M."/>
            <person name="Dewhirst F."/>
            <person name="Fraser C."/>
        </authorList>
    </citation>
    <scope>NUCLEOTIDE SEQUENCE [LARGE SCALE GENOMIC DNA]</scope>
    <source>
        <strain evidence="3">ATCC BAA-308 / W83</strain>
    </source>
</reference>
<sequence>MKQILCTLDYELYGNGTGDVFEHIIKPTEELLAIARRHGIKYTIFFEVVEFWYLKREWERGNKMGYTEDPISAMEQQLREAYLQGHDVQLHLHPQWIGAVHQDGQWRLDLSNWCLGRYQGKGEYSLLSLLKRGKETIEEIIRPVDPHYSCIALRAGGYNAQPSEEIVRAMRQVGLKVDSSIYPGGFETGALSNYDYSSVAPDLGHWYVEDRLEYSAHGATDILELPIVAFPIRRLQKYLSLDRIKALFQNRKSAADTYSAKTANKGGIWGKISYFVELEWQTWDFCLFSKNLHRRFLKRVESQRGRKEFVLVGHPKSFVSGESFNYLIGQLKSSYQFLSMTELYDQRLKIGTKKGVKDTHKPETPAPEGPSPEGPEAGL</sequence>
<dbReference type="GO" id="GO:0005975">
    <property type="term" value="P:carbohydrate metabolic process"/>
    <property type="evidence" value="ECO:0007669"/>
    <property type="project" value="InterPro"/>
</dbReference>
<protein>
    <recommendedName>
        <fullName evidence="4">NodB homology domain-containing protein</fullName>
    </recommendedName>
</protein>
<gene>
    <name evidence="2" type="ordered locus">PG_0114</name>
</gene>
<dbReference type="STRING" id="242619.PG_0114"/>
<proteinExistence type="predicted"/>
<dbReference type="CDD" id="cd10932">
    <property type="entry name" value="CE4_u8"/>
    <property type="match status" value="1"/>
</dbReference>
<evidence type="ECO:0008006" key="4">
    <source>
        <dbReference type="Google" id="ProtNLM"/>
    </source>
</evidence>
<keyword evidence="3" id="KW-1185">Reference proteome</keyword>
<dbReference type="EMBL" id="AE015924">
    <property type="protein sequence ID" value="AAQ65357.1"/>
    <property type="molecule type" value="Genomic_DNA"/>
</dbReference>
<evidence type="ECO:0000313" key="2">
    <source>
        <dbReference type="EMBL" id="AAQ65357.1"/>
    </source>
</evidence>
<dbReference type="PATRIC" id="fig|242619.8.peg.103"/>
<name>Q7MXQ6_PORGI</name>